<reference evidence="2 3" key="1">
    <citation type="journal article" date="2024" name="BMC Genomics">
        <title>Genome assembly of redclaw crayfish (Cherax quadricarinatus) provides insights into its immune adaptation and hypoxia tolerance.</title>
        <authorList>
            <person name="Liu Z."/>
            <person name="Zheng J."/>
            <person name="Li H."/>
            <person name="Fang K."/>
            <person name="Wang S."/>
            <person name="He J."/>
            <person name="Zhou D."/>
            <person name="Weng S."/>
            <person name="Chi M."/>
            <person name="Gu Z."/>
            <person name="He J."/>
            <person name="Li F."/>
            <person name="Wang M."/>
        </authorList>
    </citation>
    <scope>NUCLEOTIDE SEQUENCE [LARGE SCALE GENOMIC DNA]</scope>
    <source>
        <strain evidence="2">ZL_2023a</strain>
    </source>
</reference>
<keyword evidence="1" id="KW-0472">Membrane</keyword>
<dbReference type="PANTHER" id="PTHR28037:SF1">
    <property type="entry name" value="ALCOHOL O-ACETYLTRANSFERASE 1-RELATED"/>
    <property type="match status" value="1"/>
</dbReference>
<dbReference type="InterPro" id="IPR052058">
    <property type="entry name" value="Alcohol_O-acetyltransferase"/>
</dbReference>
<evidence type="ECO:0000313" key="2">
    <source>
        <dbReference type="EMBL" id="KAK8748033.1"/>
    </source>
</evidence>
<dbReference type="Proteomes" id="UP001445076">
    <property type="component" value="Unassembled WGS sequence"/>
</dbReference>
<evidence type="ECO:0000313" key="3">
    <source>
        <dbReference type="Proteomes" id="UP001445076"/>
    </source>
</evidence>
<dbReference type="Gene3D" id="3.30.559.10">
    <property type="entry name" value="Chloramphenicol acetyltransferase-like domain"/>
    <property type="match status" value="1"/>
</dbReference>
<dbReference type="SUPFAM" id="SSF52777">
    <property type="entry name" value="CoA-dependent acyltransferases"/>
    <property type="match status" value="2"/>
</dbReference>
<accession>A0AAW0XU35</accession>
<protein>
    <recommendedName>
        <fullName evidence="4">O-acyltransferase WSD1 C-terminal domain-containing protein</fullName>
    </recommendedName>
</protein>
<gene>
    <name evidence="2" type="ORF">OTU49_016281</name>
</gene>
<dbReference type="AlphaFoldDB" id="A0AAW0XU35"/>
<sequence>MEFASPQAVYAPTPDIHGIINLPVASTFDYLTNLYVLGTLLIVVIAMYTNLFSWVRQRRDERNLKDFGQVVDDVKKGMFRRVKKLPCNYEATAKPNEQELGTEQAVSNRQEFTRTVFDCRDWIRALGMLEFLVATGGFYGCQNTIQALWLSSSQPIVPEVVRQAITSVAEKTEVLQLCVRRRWFWPWFCRRTYIKVPFKVEYGDVMTIYYKLLGTSYNMFQGPLWRARLVSLPQTSVTRYEAVLMFTVHHCITDAFTNMIICRETLQVLNAAMTGHVYEPPFRAFTPFICDNLTTKSDWLPALKFALYKLYSPTLGNFNKNVYFHGTIPQPKVKTASTSILYQDLSVGATRNLLKYCKEEGVTVHSCIMTAATLAVFHSAQQLSDVDLEPATIKVMNCVNMRRYYPREYREATGCHISVEEQELVINGSDGSSKISFWSLARQSHASLQKSLLVDKNPIRNLLGLLPCSLLIPGNYSLTRNGRRNLNDSHMITTNMGDLRDLLPARYDHGPVEITKLLRCVSDELTGHPYTLIFHTFRDRLNVTLEYYSNKIAHDDAARYFSILTNFISDLAEHGSVNLPNDRKVKTKKNKLI</sequence>
<dbReference type="EMBL" id="JARKIK010000013">
    <property type="protein sequence ID" value="KAK8748033.1"/>
    <property type="molecule type" value="Genomic_DNA"/>
</dbReference>
<dbReference type="PANTHER" id="PTHR28037">
    <property type="entry name" value="ALCOHOL O-ACETYLTRANSFERASE 1-RELATED"/>
    <property type="match status" value="1"/>
</dbReference>
<evidence type="ECO:0008006" key="4">
    <source>
        <dbReference type="Google" id="ProtNLM"/>
    </source>
</evidence>
<name>A0AAW0XU35_CHEQU</name>
<dbReference type="InterPro" id="IPR023213">
    <property type="entry name" value="CAT-like_dom_sf"/>
</dbReference>
<evidence type="ECO:0000256" key="1">
    <source>
        <dbReference type="SAM" id="Phobius"/>
    </source>
</evidence>
<dbReference type="Gene3D" id="3.30.559.30">
    <property type="entry name" value="Nonribosomal peptide synthetase, condensation domain"/>
    <property type="match status" value="1"/>
</dbReference>
<feature type="transmembrane region" description="Helical" evidence="1">
    <location>
        <begin position="34"/>
        <end position="55"/>
    </location>
</feature>
<proteinExistence type="predicted"/>
<keyword evidence="1" id="KW-1133">Transmembrane helix</keyword>
<comment type="caution">
    <text evidence="2">The sequence shown here is derived from an EMBL/GenBank/DDBJ whole genome shotgun (WGS) entry which is preliminary data.</text>
</comment>
<keyword evidence="3" id="KW-1185">Reference proteome</keyword>
<organism evidence="2 3">
    <name type="scientific">Cherax quadricarinatus</name>
    <name type="common">Australian red claw crayfish</name>
    <dbReference type="NCBI Taxonomy" id="27406"/>
    <lineage>
        <taxon>Eukaryota</taxon>
        <taxon>Metazoa</taxon>
        <taxon>Ecdysozoa</taxon>
        <taxon>Arthropoda</taxon>
        <taxon>Crustacea</taxon>
        <taxon>Multicrustacea</taxon>
        <taxon>Malacostraca</taxon>
        <taxon>Eumalacostraca</taxon>
        <taxon>Eucarida</taxon>
        <taxon>Decapoda</taxon>
        <taxon>Pleocyemata</taxon>
        <taxon>Astacidea</taxon>
        <taxon>Parastacoidea</taxon>
        <taxon>Parastacidae</taxon>
        <taxon>Cherax</taxon>
    </lineage>
</organism>
<keyword evidence="1" id="KW-0812">Transmembrane</keyword>